<organism evidence="1 2">
    <name type="scientific">Lacticaseibacillus huelsenbergensis</name>
    <dbReference type="NCBI Taxonomy" id="3035291"/>
    <lineage>
        <taxon>Bacteria</taxon>
        <taxon>Bacillati</taxon>
        <taxon>Bacillota</taxon>
        <taxon>Bacilli</taxon>
        <taxon>Lactobacillales</taxon>
        <taxon>Lactobacillaceae</taxon>
        <taxon>Lacticaseibacillus</taxon>
    </lineage>
</organism>
<keyword evidence="2" id="KW-1185">Reference proteome</keyword>
<protein>
    <recommendedName>
        <fullName evidence="3">PIN domain-containing protein</fullName>
    </recommendedName>
</protein>
<reference evidence="1 2" key="1">
    <citation type="submission" date="2023-03" db="EMBL/GenBank/DDBJ databases">
        <authorList>
            <person name="Ruckert-Reed C."/>
        </authorList>
    </citation>
    <scope>NUCLEOTIDE SEQUENCE [LARGE SCALE GENOMIC DNA]</scope>
    <source>
        <strain evidence="1 2">DSM 115425</strain>
    </source>
</reference>
<evidence type="ECO:0008006" key="3">
    <source>
        <dbReference type="Google" id="ProtNLM"/>
    </source>
</evidence>
<dbReference type="EMBL" id="CP120687">
    <property type="protein sequence ID" value="WFB40121.1"/>
    <property type="molecule type" value="Genomic_DNA"/>
</dbReference>
<accession>A0ABY8DSZ6</accession>
<dbReference type="Proteomes" id="UP001220228">
    <property type="component" value="Chromosome"/>
</dbReference>
<evidence type="ECO:0000313" key="2">
    <source>
        <dbReference type="Proteomes" id="UP001220228"/>
    </source>
</evidence>
<name>A0ABY8DSZ6_9LACO</name>
<sequence length="164" mass="18825">MLDEMLLKRQRVEAEIQAGRWRLFDPLTNFSSAERFIYNAQVEETKEAFARLNSNRAASGKRVKSTANTGEISTLAMCLIEDAHLICSNDFDIRDVVYSENYTYIDDDGEHLIVQDTAEDFCFLCVAESDITKAQVRHFYKTLFECPDIRNAKLASLDKRLVLL</sequence>
<gene>
    <name evidence="1" type="ORF">LHUE1_000896</name>
</gene>
<proteinExistence type="predicted"/>
<evidence type="ECO:0000313" key="1">
    <source>
        <dbReference type="EMBL" id="WFB40121.1"/>
    </source>
</evidence>
<dbReference type="RefSeq" id="WP_152902750.1">
    <property type="nucleotide sequence ID" value="NZ_CP120687.1"/>
</dbReference>